<accession>A0A4R9IGJ0</accession>
<organism evidence="1 2">
    <name type="scientific">Leptospira noumeaensis</name>
    <dbReference type="NCBI Taxonomy" id="2484964"/>
    <lineage>
        <taxon>Bacteria</taxon>
        <taxon>Pseudomonadati</taxon>
        <taxon>Spirochaetota</taxon>
        <taxon>Spirochaetia</taxon>
        <taxon>Leptospirales</taxon>
        <taxon>Leptospiraceae</taxon>
        <taxon>Leptospira</taxon>
    </lineage>
</organism>
<reference evidence="1" key="1">
    <citation type="journal article" date="2019" name="PLoS Negl. Trop. Dis.">
        <title>Revisiting the worldwide diversity of Leptospira species in the environment.</title>
        <authorList>
            <person name="Vincent A.T."/>
            <person name="Schiettekatte O."/>
            <person name="Bourhy P."/>
            <person name="Veyrier F.J."/>
            <person name="Picardeau M."/>
        </authorList>
    </citation>
    <scope>NUCLEOTIDE SEQUENCE [LARGE SCALE GENOMIC DNA]</scope>
    <source>
        <strain evidence="1">201800287</strain>
    </source>
</reference>
<dbReference type="OrthoDB" id="9795565at2"/>
<keyword evidence="2" id="KW-1185">Reference proteome</keyword>
<dbReference type="AlphaFoldDB" id="A0A4R9IGJ0"/>
<evidence type="ECO:0000313" key="1">
    <source>
        <dbReference type="EMBL" id="TGK87516.1"/>
    </source>
</evidence>
<dbReference type="EMBL" id="RQFK01000009">
    <property type="protein sequence ID" value="TGK87516.1"/>
    <property type="molecule type" value="Genomic_DNA"/>
</dbReference>
<evidence type="ECO:0000313" key="2">
    <source>
        <dbReference type="Proteomes" id="UP000298009"/>
    </source>
</evidence>
<evidence type="ECO:0008006" key="3">
    <source>
        <dbReference type="Google" id="ProtNLM"/>
    </source>
</evidence>
<name>A0A4R9IGJ0_9LEPT</name>
<protein>
    <recommendedName>
        <fullName evidence="3">ATP-binding cassette domain-containing protein</fullName>
    </recommendedName>
</protein>
<proteinExistence type="predicted"/>
<sequence length="91" mass="10280">MTDLKINLSSYSKLFTENSVILTISNKINYIYGKNGIGKSTIAKTIKDQFFTIFNIHLFNGFEGIVGENNRFDAVALGIEINKIKTPLYKK</sequence>
<dbReference type="Proteomes" id="UP000298009">
    <property type="component" value="Unassembled WGS sequence"/>
</dbReference>
<dbReference type="RefSeq" id="WP_135600209.1">
    <property type="nucleotide sequence ID" value="NZ_RQFK01000009.1"/>
</dbReference>
<comment type="caution">
    <text evidence="1">The sequence shown here is derived from an EMBL/GenBank/DDBJ whole genome shotgun (WGS) entry which is preliminary data.</text>
</comment>
<gene>
    <name evidence="1" type="ORF">EHQ24_03010</name>
</gene>